<keyword evidence="4" id="KW-0808">Transferase</keyword>
<feature type="domain" description="Deoxynucleoside kinase" evidence="3">
    <location>
        <begin position="3"/>
        <end position="194"/>
    </location>
</feature>
<dbReference type="RefSeq" id="WP_141483835.1">
    <property type="nucleotide sequence ID" value="NZ_SMDN01000004.1"/>
</dbReference>
<dbReference type="AlphaFoldDB" id="A0A507SQA2"/>
<dbReference type="GO" id="GO:0005737">
    <property type="term" value="C:cytoplasm"/>
    <property type="evidence" value="ECO:0007669"/>
    <property type="project" value="TreeGrafter"/>
</dbReference>
<dbReference type="InterPro" id="IPR027417">
    <property type="entry name" value="P-loop_NTPase"/>
</dbReference>
<dbReference type="OrthoDB" id="391791at2"/>
<keyword evidence="4" id="KW-0418">Kinase</keyword>
<gene>
    <name evidence="4" type="ORF">E1I18_01505</name>
</gene>
<evidence type="ECO:0000256" key="1">
    <source>
        <dbReference type="PIRSR" id="PIRSR000705-1"/>
    </source>
</evidence>
<dbReference type="GO" id="GO:0005524">
    <property type="term" value="F:ATP binding"/>
    <property type="evidence" value="ECO:0007669"/>
    <property type="project" value="UniProtKB-KW"/>
</dbReference>
<dbReference type="Gene3D" id="3.40.50.300">
    <property type="entry name" value="P-loop containing nucleotide triphosphate hydrolases"/>
    <property type="match status" value="1"/>
</dbReference>
<evidence type="ECO:0000313" key="5">
    <source>
        <dbReference type="Proteomes" id="UP000320801"/>
    </source>
</evidence>
<dbReference type="PIRSF" id="PIRSF000705">
    <property type="entry name" value="DNK"/>
    <property type="match status" value="1"/>
</dbReference>
<keyword evidence="5" id="KW-1185">Reference proteome</keyword>
<dbReference type="PANTHER" id="PTHR10513">
    <property type="entry name" value="DEOXYNUCLEOSIDE KINASE"/>
    <property type="match status" value="1"/>
</dbReference>
<protein>
    <submittedName>
        <fullName evidence="4">Deoxynucleoside kinase</fullName>
    </submittedName>
</protein>
<accession>A0A507SQA2</accession>
<sequence length="224" mass="26414">MIIGISGMIGCGKSTLSKGLHKHFQNSMLLEEFQENDEVFNTFLKWLYEKQPNIDLGFQSFIIESLSNSLQHCLQKFISLGYNHQQNHIFLDRFNLEHYIFAVVTLKEKPPKYLKAFDKLFSNLVDSSENPDLAIYIDIDFDTFKERILKRGRQSEIDNYQQNETYFKELHAVYKDFYINLMQTYNIPYVVIESTGKNEYQILGEAIEIINNFDFSKSKRTKIN</sequence>
<dbReference type="PANTHER" id="PTHR10513:SF35">
    <property type="entry name" value="DEOXYADENOSINE KINASE"/>
    <property type="match status" value="1"/>
</dbReference>
<dbReference type="GO" id="GO:0019136">
    <property type="term" value="F:deoxynucleoside kinase activity"/>
    <property type="evidence" value="ECO:0007669"/>
    <property type="project" value="InterPro"/>
</dbReference>
<dbReference type="EMBL" id="SMDN01000004">
    <property type="protein sequence ID" value="TQC53980.1"/>
    <property type="molecule type" value="Genomic_DNA"/>
</dbReference>
<keyword evidence="2" id="KW-0547">Nucleotide-binding</keyword>
<evidence type="ECO:0000313" key="4">
    <source>
        <dbReference type="EMBL" id="TQC53980.1"/>
    </source>
</evidence>
<dbReference type="InterPro" id="IPR050566">
    <property type="entry name" value="Deoxyribonucleoside_kinase"/>
</dbReference>
<keyword evidence="2" id="KW-0067">ATP-binding</keyword>
<feature type="binding site" evidence="2">
    <location>
        <begin position="7"/>
        <end position="15"/>
    </location>
    <ligand>
        <name>ATP</name>
        <dbReference type="ChEBI" id="CHEBI:30616"/>
    </ligand>
</feature>
<organism evidence="4 5">
    <name type="scientific">Mycoplasmopsis mucosicanis</name>
    <dbReference type="NCBI Taxonomy" id="458208"/>
    <lineage>
        <taxon>Bacteria</taxon>
        <taxon>Bacillati</taxon>
        <taxon>Mycoplasmatota</taxon>
        <taxon>Mycoplasmoidales</taxon>
        <taxon>Metamycoplasmataceae</taxon>
        <taxon>Mycoplasmopsis</taxon>
    </lineage>
</organism>
<evidence type="ECO:0000259" key="3">
    <source>
        <dbReference type="Pfam" id="PF01712"/>
    </source>
</evidence>
<evidence type="ECO:0000256" key="2">
    <source>
        <dbReference type="PIRSR" id="PIRSR000705-3"/>
    </source>
</evidence>
<dbReference type="InterPro" id="IPR031314">
    <property type="entry name" value="DNK_dom"/>
</dbReference>
<feature type="active site" description="Proton acceptor" evidence="1">
    <location>
        <position position="92"/>
    </location>
</feature>
<feature type="binding site" evidence="2">
    <location>
        <begin position="147"/>
        <end position="151"/>
    </location>
    <ligand>
        <name>ATP</name>
        <dbReference type="ChEBI" id="CHEBI:30616"/>
    </ligand>
</feature>
<dbReference type="Pfam" id="PF01712">
    <property type="entry name" value="dNK"/>
    <property type="match status" value="1"/>
</dbReference>
<name>A0A507SQA2_9BACT</name>
<reference evidence="4 5" key="1">
    <citation type="submission" date="2019-03" db="EMBL/GenBank/DDBJ databases">
        <title>Characterization of a novel Mycoplasma cynos real-time PCR assay.</title>
        <authorList>
            <person name="Tallmadge R.L."/>
            <person name="Mitchell P.K."/>
            <person name="Goodman L."/>
        </authorList>
    </citation>
    <scope>NUCLEOTIDE SEQUENCE [LARGE SCALE GENOMIC DNA]</scope>
    <source>
        <strain evidence="4 5">1642</strain>
    </source>
</reference>
<dbReference type="SUPFAM" id="SSF52540">
    <property type="entry name" value="P-loop containing nucleoside triphosphate hydrolases"/>
    <property type="match status" value="1"/>
</dbReference>
<comment type="caution">
    <text evidence="4">The sequence shown here is derived from an EMBL/GenBank/DDBJ whole genome shotgun (WGS) entry which is preliminary data.</text>
</comment>
<dbReference type="InterPro" id="IPR002624">
    <property type="entry name" value="DCK/DGK"/>
</dbReference>
<proteinExistence type="predicted"/>
<dbReference type="Proteomes" id="UP000320801">
    <property type="component" value="Unassembled WGS sequence"/>
</dbReference>